<evidence type="ECO:0000259" key="1">
    <source>
        <dbReference type="Pfam" id="PF13173"/>
    </source>
</evidence>
<dbReference type="AlphaFoldDB" id="A0A2M7RIL5"/>
<evidence type="ECO:0000313" key="4">
    <source>
        <dbReference type="Proteomes" id="UP000230238"/>
    </source>
</evidence>
<dbReference type="InterPro" id="IPR027417">
    <property type="entry name" value="P-loop_NTPase"/>
</dbReference>
<dbReference type="Pfam" id="PF13173">
    <property type="entry name" value="AAA_14"/>
    <property type="match status" value="1"/>
</dbReference>
<dbReference type="PANTHER" id="PTHR43566">
    <property type="entry name" value="CONSERVED PROTEIN"/>
    <property type="match status" value="1"/>
</dbReference>
<evidence type="ECO:0000313" key="3">
    <source>
        <dbReference type="EMBL" id="PIY96377.1"/>
    </source>
</evidence>
<evidence type="ECO:0000259" key="2">
    <source>
        <dbReference type="Pfam" id="PF13635"/>
    </source>
</evidence>
<dbReference type="EMBL" id="PFME01000011">
    <property type="protein sequence ID" value="PIY96377.1"/>
    <property type="molecule type" value="Genomic_DNA"/>
</dbReference>
<proteinExistence type="predicted"/>
<feature type="domain" description="AAA" evidence="1">
    <location>
        <begin position="21"/>
        <end position="161"/>
    </location>
</feature>
<dbReference type="Gene3D" id="3.40.50.300">
    <property type="entry name" value="P-loop containing nucleotide triphosphate hydrolases"/>
    <property type="match status" value="1"/>
</dbReference>
<dbReference type="PANTHER" id="PTHR43566:SF1">
    <property type="entry name" value="AAA+ ATPASE DOMAIN-CONTAINING PROTEIN"/>
    <property type="match status" value="1"/>
</dbReference>
<organism evidence="3 4">
    <name type="scientific">Candidatus Jorgensenbacteria bacterium CG_4_10_14_0_8_um_filter_39_13</name>
    <dbReference type="NCBI Taxonomy" id="1974589"/>
    <lineage>
        <taxon>Bacteria</taxon>
        <taxon>Candidatus Joergenseniibacteriota</taxon>
    </lineage>
</organism>
<gene>
    <name evidence="3" type="ORF">COY65_00915</name>
</gene>
<name>A0A2M7RIL5_9BACT</name>
<dbReference type="Pfam" id="PF13635">
    <property type="entry name" value="DUF4143"/>
    <property type="match status" value="1"/>
</dbReference>
<reference evidence="4" key="1">
    <citation type="submission" date="2017-09" db="EMBL/GenBank/DDBJ databases">
        <title>Depth-based differentiation of microbial function through sediment-hosted aquifers and enrichment of novel symbionts in the deep terrestrial subsurface.</title>
        <authorList>
            <person name="Probst A.J."/>
            <person name="Ladd B."/>
            <person name="Jarett J.K."/>
            <person name="Geller-Mcgrath D.E."/>
            <person name="Sieber C.M.K."/>
            <person name="Emerson J.B."/>
            <person name="Anantharaman K."/>
            <person name="Thomas B.C."/>
            <person name="Malmstrom R."/>
            <person name="Stieglmeier M."/>
            <person name="Klingl A."/>
            <person name="Woyke T."/>
            <person name="Ryan C.M."/>
            <person name="Banfield J.F."/>
        </authorList>
    </citation>
    <scope>NUCLEOTIDE SEQUENCE [LARGE SCALE GENOMIC DNA]</scope>
</reference>
<protein>
    <submittedName>
        <fullName evidence="3">ATPase</fullName>
    </submittedName>
</protein>
<dbReference type="InterPro" id="IPR041682">
    <property type="entry name" value="AAA_14"/>
</dbReference>
<dbReference type="InterPro" id="IPR025420">
    <property type="entry name" value="DUF4143"/>
</dbReference>
<sequence length="432" mass="50847">MKEIFIKREILTELRRHLDRKEISLIIGPRQAGKTTVMQVLKRELERKGKKTLFLSLDFELDKRFFESQANLIKKINLEIGEGSSRIYTSLSPKSRGYVFIDEIQRKENAGLFLKGIYDLKLPYKFIVSGSGSLELKEKISESLVGRKRIFEFSTLSFKEFVNYKTDYKYEKKLPDFFAINKDKAKELFEEYLSFGGYPLVVLNGEISEKKKLINEIYQSYLEKDISYLLKIKKAADFNNLVKILAGQIGQLFNLTEISKTLGISLPTVKNYLWYLEKTFIIRRLTPYFRNIRKELIKTPVFYFCDLGLRNFSLGLFDRNLNYKELGFVFENFIFNILREIANKNFYKIYFWRTKDGAEVDFVLETGRGLIPIEAKCQSLTKPEIPRSFKSFIEKYQPSEAFLVNLSLDKTIKLNRTKVHFIPVLKLFFQDF</sequence>
<feature type="domain" description="DUF4143" evidence="2">
    <location>
        <begin position="223"/>
        <end position="376"/>
    </location>
</feature>
<comment type="caution">
    <text evidence="3">The sequence shown here is derived from an EMBL/GenBank/DDBJ whole genome shotgun (WGS) entry which is preliminary data.</text>
</comment>
<accession>A0A2M7RIL5</accession>
<dbReference type="Proteomes" id="UP000230238">
    <property type="component" value="Unassembled WGS sequence"/>
</dbReference>
<dbReference type="SUPFAM" id="SSF52540">
    <property type="entry name" value="P-loop containing nucleoside triphosphate hydrolases"/>
    <property type="match status" value="1"/>
</dbReference>